<dbReference type="Proteomes" id="UP000722791">
    <property type="component" value="Unassembled WGS sequence"/>
</dbReference>
<gene>
    <name evidence="3" type="ORF">Vretimale_17763</name>
</gene>
<dbReference type="InterPro" id="IPR051941">
    <property type="entry name" value="BG_Antigen-Binding_Lectin"/>
</dbReference>
<dbReference type="PROSITE" id="PS50022">
    <property type="entry name" value="FA58C_3"/>
    <property type="match status" value="2"/>
</dbReference>
<dbReference type="Gene3D" id="2.60.120.260">
    <property type="entry name" value="Galactose-binding domain-like"/>
    <property type="match status" value="4"/>
</dbReference>
<feature type="compositionally biased region" description="Pro residues" evidence="1">
    <location>
        <begin position="661"/>
        <end position="699"/>
    </location>
</feature>
<proteinExistence type="predicted"/>
<dbReference type="InterPro" id="IPR008979">
    <property type="entry name" value="Galactose-bd-like_sf"/>
</dbReference>
<feature type="region of interest" description="Disordered" evidence="1">
    <location>
        <begin position="67"/>
        <end position="113"/>
    </location>
</feature>
<feature type="region of interest" description="Disordered" evidence="1">
    <location>
        <begin position="661"/>
        <end position="705"/>
    </location>
</feature>
<name>A0A8J4GVU4_9CHLO</name>
<dbReference type="PANTHER" id="PTHR45713">
    <property type="entry name" value="FTP DOMAIN-CONTAINING PROTEIN"/>
    <property type="match status" value="1"/>
</dbReference>
<dbReference type="AlphaFoldDB" id="A0A8J4GVU4"/>
<feature type="compositionally biased region" description="Pro residues" evidence="1">
    <location>
        <begin position="67"/>
        <end position="107"/>
    </location>
</feature>
<organism evidence="3 4">
    <name type="scientific">Volvox reticuliferus</name>
    <dbReference type="NCBI Taxonomy" id="1737510"/>
    <lineage>
        <taxon>Eukaryota</taxon>
        <taxon>Viridiplantae</taxon>
        <taxon>Chlorophyta</taxon>
        <taxon>core chlorophytes</taxon>
        <taxon>Chlorophyceae</taxon>
        <taxon>CS clade</taxon>
        <taxon>Chlamydomonadales</taxon>
        <taxon>Volvocaceae</taxon>
        <taxon>Volvox</taxon>
    </lineage>
</organism>
<dbReference type="EMBL" id="BNCQ01000060">
    <property type="protein sequence ID" value="GIM14899.1"/>
    <property type="molecule type" value="Genomic_DNA"/>
</dbReference>
<feature type="compositionally biased region" description="Pro residues" evidence="1">
    <location>
        <begin position="463"/>
        <end position="502"/>
    </location>
</feature>
<accession>A0A8J4GVU4</accession>
<dbReference type="PRINTS" id="PR01217">
    <property type="entry name" value="PRICHEXTENSN"/>
</dbReference>
<evidence type="ECO:0000256" key="1">
    <source>
        <dbReference type="SAM" id="MobiDB-lite"/>
    </source>
</evidence>
<feature type="compositionally biased region" description="Pro residues" evidence="1">
    <location>
        <begin position="266"/>
        <end position="305"/>
    </location>
</feature>
<evidence type="ECO:0000313" key="4">
    <source>
        <dbReference type="Proteomes" id="UP000722791"/>
    </source>
</evidence>
<evidence type="ECO:0000313" key="3">
    <source>
        <dbReference type="EMBL" id="GIM14899.1"/>
    </source>
</evidence>
<dbReference type="Pfam" id="PF00754">
    <property type="entry name" value="F5_F8_type_C"/>
    <property type="match status" value="4"/>
</dbReference>
<evidence type="ECO:0000259" key="2">
    <source>
        <dbReference type="PROSITE" id="PS50022"/>
    </source>
</evidence>
<dbReference type="PANTHER" id="PTHR45713:SF6">
    <property type="entry name" value="F5_8 TYPE C DOMAIN-CONTAINING PROTEIN"/>
    <property type="match status" value="1"/>
</dbReference>
<feature type="region of interest" description="Disordered" evidence="1">
    <location>
        <begin position="459"/>
        <end position="504"/>
    </location>
</feature>
<comment type="caution">
    <text evidence="3">The sequence shown here is derived from an EMBL/GenBank/DDBJ whole genome shotgun (WGS) entry which is preliminary data.</text>
</comment>
<dbReference type="InterPro" id="IPR000421">
    <property type="entry name" value="FA58C"/>
</dbReference>
<dbReference type="SUPFAM" id="SSF49785">
    <property type="entry name" value="Galactose-binding domain-like"/>
    <property type="match status" value="4"/>
</dbReference>
<reference evidence="3" key="1">
    <citation type="journal article" date="2021" name="Proc. Natl. Acad. Sci. U.S.A.">
        <title>Three genomes in the algal genus Volvox reveal the fate of a haploid sex-determining region after a transition to homothallism.</title>
        <authorList>
            <person name="Yamamoto K."/>
            <person name="Hamaji T."/>
            <person name="Kawai-Toyooka H."/>
            <person name="Matsuzaki R."/>
            <person name="Takahashi F."/>
            <person name="Nishimura Y."/>
            <person name="Kawachi M."/>
            <person name="Noguchi H."/>
            <person name="Minakuchi Y."/>
            <person name="Umen J.G."/>
            <person name="Toyoda A."/>
            <person name="Nozaki H."/>
        </authorList>
    </citation>
    <scope>NUCLEOTIDE SEQUENCE</scope>
    <source>
        <strain evidence="3">NIES-3785</strain>
    </source>
</reference>
<feature type="domain" description="F5/8 type C" evidence="2">
    <location>
        <begin position="298"/>
        <end position="458"/>
    </location>
</feature>
<sequence length="859" mass="93426">MIVRYYSYCFIYSLQFVQIFSILAGKHGASTILLDLANIAFAILLTIDAYLYVAEIEAYGNANISPLPPSPPPGPPRPSPPPRPPFPPPSPPSPPYPLPPAPRPPRPSTDGNLAMGKAAYVSNVGYSYSASYAVDGNLLTSSYSGGPDDPAKWLSVDLGGVWDISRILVWPYQYCCWGYNQNTEVRVGLRNISSVDDTSAIGANQLVWKQNGSTPSNPDAPTDPFVINLQSPVKGRWVTVQNFNPNQNAYLYVAEVEVYGRASTSPLPPSPPPGPPRPSPPPRPPSPPPTPPSPLPPAPRPPRPPTDGNLAMSKVAYTSNSADPYSARSAVDGNLLTSSYSGGSDDPAKWLSVDLGGVWDISRILYWPYQYCCWSYNQNIEVRVGLRNISSVDDTSAIGANQLVWKQNGSTPSNPDAPTDPFVINLQPPVKGRWVTVQNFNPNRNAYLYVAEVEVYGRASTSPLPPSPPSPPPGPPRPSPPPRPPSTPPSPAPPVPRPPRPPTVGNLAMGKAAYISNSANTYPASSAVDGNLLTWSTSGGVDDLIKWLSVDLGGVWDISRILVWPYQYCCWYYNENIEVRVGWRNISTVDDISVIRDNQLVWKQNGSTPSNPDAPTDPFVINLQPPVKGRWVTVQNLNANQYTYLIIAEIEVYGKANISPLPPSPPPRPPRPSPPPRPPSPPPTPPSPLPPVPRPPRPPTDGNLAKGKVAYVSNVGYSYSARSAVDGNILTSSYSGGYDDPAKWLSVDLGGVWDISRILYWPYQYCCWYYNENIEVRVGLRNISSVNDTSAIGANQLVWKQNGSTPSNPDAPTDPFVINLQPPVKGRWVTVQNLPSTSNNQYAYLYTAEIEVYGSKSSR</sequence>
<feature type="region of interest" description="Disordered" evidence="1">
    <location>
        <begin position="262"/>
        <end position="311"/>
    </location>
</feature>
<protein>
    <recommendedName>
        <fullName evidence="2">F5/8 type C domain-containing protein</fullName>
    </recommendedName>
</protein>
<feature type="domain" description="F5/8 type C" evidence="2">
    <location>
        <begin position="535"/>
        <end position="655"/>
    </location>
</feature>